<dbReference type="RefSeq" id="WP_401380484.1">
    <property type="nucleotide sequence ID" value="NZ_JBIUWZ010000006.1"/>
</dbReference>
<dbReference type="EMBL" id="JBIUWZ010000006">
    <property type="protein sequence ID" value="MFJ2677739.1"/>
    <property type="molecule type" value="Genomic_DNA"/>
</dbReference>
<dbReference type="GO" id="GO:0016740">
    <property type="term" value="F:transferase activity"/>
    <property type="evidence" value="ECO:0007669"/>
    <property type="project" value="UniProtKB-KW"/>
</dbReference>
<evidence type="ECO:0000313" key="2">
    <source>
        <dbReference type="EMBL" id="MFJ2677739.1"/>
    </source>
</evidence>
<dbReference type="InterPro" id="IPR007345">
    <property type="entry name" value="Polysacch_pyruvyl_Trfase"/>
</dbReference>
<name>A0ABW8DZA4_9PSED</name>
<dbReference type="Pfam" id="PF04230">
    <property type="entry name" value="PS_pyruv_trans"/>
    <property type="match status" value="1"/>
</dbReference>
<reference evidence="2 3" key="1">
    <citation type="submission" date="2024-10" db="EMBL/GenBank/DDBJ databases">
        <title>The Natural Products Discovery Center: Release of the First 8490 Sequenced Strains for Exploring Actinobacteria Biosynthetic Diversity.</title>
        <authorList>
            <person name="Kalkreuter E."/>
            <person name="Kautsar S.A."/>
            <person name="Yang D."/>
            <person name="Bader C.D."/>
            <person name="Teijaro C.N."/>
            <person name="Fluegel L."/>
            <person name="Davis C.M."/>
            <person name="Simpson J.R."/>
            <person name="Lauterbach L."/>
            <person name="Steele A.D."/>
            <person name="Gui C."/>
            <person name="Meng S."/>
            <person name="Li G."/>
            <person name="Viehrig K."/>
            <person name="Ye F."/>
            <person name="Su P."/>
            <person name="Kiefer A.F."/>
            <person name="Nichols A."/>
            <person name="Cepeda A.J."/>
            <person name="Yan W."/>
            <person name="Fan B."/>
            <person name="Jiang Y."/>
            <person name="Adhikari A."/>
            <person name="Zheng C.-J."/>
            <person name="Schuster L."/>
            <person name="Cowan T.M."/>
            <person name="Smanski M.J."/>
            <person name="Chevrette M.G."/>
            <person name="De Carvalho L.P.S."/>
            <person name="Shen B."/>
        </authorList>
    </citation>
    <scope>NUCLEOTIDE SEQUENCE [LARGE SCALE GENOMIC DNA]</scope>
    <source>
        <strain evidence="2 3">NPDC087581</strain>
    </source>
</reference>
<evidence type="ECO:0000313" key="3">
    <source>
        <dbReference type="Proteomes" id="UP001617213"/>
    </source>
</evidence>
<gene>
    <name evidence="2" type="ORF">ACIOWJ_06535</name>
</gene>
<sequence>MSRKWQVGIFGTFDVANYGDLLFPILAEAELTRRLGPITLHRFSYHGKAEPEWPYAVTSVTQLPDIAAQLDGVLIGGGFIIRFDKVVATDYYPPDASIHHPTGYWLTPALIALQHGVPLIWNAPGMHCNDIPPWAAPLVKLTLDHSPHIRVRDALSQAVLARVSETASVQVLPDTAFGLPRLLDPQSPSAEFLALRASADLTKPYVVVHAMWGLDSFLAMWRTHAALFEDLQLLLLPIGPVLGDHPSVLGDDLERSRCLPYWPTPLLLAEVIAHAEGVIGHSYHLAISSLVFGVPIFCSADLGTGKYTALPSHGRIFQLRRDQAIDPQWFRAQLGKQPISAVTASAMEQVDAHWDRVAELVREGRRPTPPALNRYWQGLPGVLEDLYIESQRQAVERGVFEDLYVESQRQAVERGVFEDLYIESQRQAAERQAEHEHHQQALEKLYRSNSFKLTAPLRHARRTLQKWLGALRHD</sequence>
<evidence type="ECO:0000259" key="1">
    <source>
        <dbReference type="Pfam" id="PF04230"/>
    </source>
</evidence>
<organism evidence="2 3">
    <name type="scientific">Pseudomonas sivasensis</name>
    <dbReference type="NCBI Taxonomy" id="1880678"/>
    <lineage>
        <taxon>Bacteria</taxon>
        <taxon>Pseudomonadati</taxon>
        <taxon>Pseudomonadota</taxon>
        <taxon>Gammaproteobacteria</taxon>
        <taxon>Pseudomonadales</taxon>
        <taxon>Pseudomonadaceae</taxon>
        <taxon>Pseudomonas</taxon>
    </lineage>
</organism>
<accession>A0ABW8DZA4</accession>
<comment type="caution">
    <text evidence="2">The sequence shown here is derived from an EMBL/GenBank/DDBJ whole genome shotgun (WGS) entry which is preliminary data.</text>
</comment>
<protein>
    <submittedName>
        <fullName evidence="2">Polysaccharide pyruvyl transferase family protein</fullName>
    </submittedName>
</protein>
<proteinExistence type="predicted"/>
<keyword evidence="2" id="KW-0808">Transferase</keyword>
<keyword evidence="3" id="KW-1185">Reference proteome</keyword>
<dbReference type="SUPFAM" id="SSF53756">
    <property type="entry name" value="UDP-Glycosyltransferase/glycogen phosphorylase"/>
    <property type="match status" value="1"/>
</dbReference>
<feature type="domain" description="Polysaccharide pyruvyl transferase" evidence="1">
    <location>
        <begin position="17"/>
        <end position="298"/>
    </location>
</feature>
<dbReference type="Proteomes" id="UP001617213">
    <property type="component" value="Unassembled WGS sequence"/>
</dbReference>